<dbReference type="GeneID" id="92207760"/>
<organism evidence="5 6">
    <name type="scientific">Lodderomyces beijingensis</name>
    <dbReference type="NCBI Taxonomy" id="1775926"/>
    <lineage>
        <taxon>Eukaryota</taxon>
        <taxon>Fungi</taxon>
        <taxon>Dikarya</taxon>
        <taxon>Ascomycota</taxon>
        <taxon>Saccharomycotina</taxon>
        <taxon>Pichiomycetes</taxon>
        <taxon>Debaryomycetaceae</taxon>
        <taxon>Candida/Lodderomyces clade</taxon>
        <taxon>Lodderomyces</taxon>
    </lineage>
</organism>
<dbReference type="InterPro" id="IPR036452">
    <property type="entry name" value="Ribo_hydro-like"/>
</dbReference>
<gene>
    <name evidence="5" type="ORF">LODBEIA_P25640</name>
</gene>
<dbReference type="EMBL" id="OZ022407">
    <property type="protein sequence ID" value="CAK9438340.1"/>
    <property type="molecule type" value="Genomic_DNA"/>
</dbReference>
<dbReference type="RefSeq" id="XP_066829502.1">
    <property type="nucleotide sequence ID" value="XM_066972577.1"/>
</dbReference>
<dbReference type="PANTHER" id="PTHR12304:SF4">
    <property type="entry name" value="URIDINE NUCLEOSIDASE"/>
    <property type="match status" value="1"/>
</dbReference>
<dbReference type="InterPro" id="IPR023186">
    <property type="entry name" value="IUNH"/>
</dbReference>
<comment type="similarity">
    <text evidence="1">Belongs to the IUNH family.</text>
</comment>
<dbReference type="PANTHER" id="PTHR12304">
    <property type="entry name" value="INOSINE-URIDINE PREFERRING NUCLEOSIDE HYDROLASE"/>
    <property type="match status" value="1"/>
</dbReference>
<evidence type="ECO:0000256" key="1">
    <source>
        <dbReference type="ARBA" id="ARBA00009176"/>
    </source>
</evidence>
<protein>
    <recommendedName>
        <fullName evidence="4">Inosine/uridine-preferring nucleoside hydrolase domain-containing protein</fullName>
    </recommendedName>
</protein>
<feature type="domain" description="Inosine/uridine-preferring nucleoside hydrolase" evidence="4">
    <location>
        <begin position="8"/>
        <end position="321"/>
    </location>
</feature>
<dbReference type="Pfam" id="PF01156">
    <property type="entry name" value="IU_nuc_hydro"/>
    <property type="match status" value="1"/>
</dbReference>
<evidence type="ECO:0000256" key="2">
    <source>
        <dbReference type="ARBA" id="ARBA00022801"/>
    </source>
</evidence>
<proteinExistence type="inferred from homology"/>
<dbReference type="SUPFAM" id="SSF53590">
    <property type="entry name" value="Nucleoside hydrolase"/>
    <property type="match status" value="1"/>
</dbReference>
<reference evidence="5 6" key="1">
    <citation type="submission" date="2024-03" db="EMBL/GenBank/DDBJ databases">
        <authorList>
            <person name="Brejova B."/>
        </authorList>
    </citation>
    <scope>NUCLEOTIDE SEQUENCE [LARGE SCALE GENOMIC DNA]</scope>
    <source>
        <strain evidence="5 6">CBS 14171</strain>
    </source>
</reference>
<sequence>MTKQKIPVWLDCDTGNDDAFAILLSAFHPRVNLLGISTVHGNAPLAWTTHNTLGILDILHVYNVKVYPGEEAPLVNEARFALDIHGKTGIGGIQLPQSPTNRPVTHPSYLDAMHHAIMQHQDQICLVSTGTSTNIARLITKYPHVVDKIKYISVMGGSFGMGNASPFAEFNFHTDPHASKLVMAKLQDKMILTSLNLSHKIVADEHVRRSIYSELDQSKNSQLRRGFYEILMFYSNKYGCGDGEFKGPPLHDPIAVYSLLPVVDDDFAAYGYKCVKRKLDVVLEGDRMGASVVVNEELELDEDEDGGVIIGQDLDKQKFWKAILDALHAAE</sequence>
<dbReference type="InterPro" id="IPR001910">
    <property type="entry name" value="Inosine/uridine_hydrolase_dom"/>
</dbReference>
<evidence type="ECO:0000259" key="4">
    <source>
        <dbReference type="Pfam" id="PF01156"/>
    </source>
</evidence>
<accession>A0ABP0ZQ61</accession>
<evidence type="ECO:0000256" key="3">
    <source>
        <dbReference type="ARBA" id="ARBA00023295"/>
    </source>
</evidence>
<dbReference type="CDD" id="cd02651">
    <property type="entry name" value="nuc_hydro_IU_UC_XIUA"/>
    <property type="match status" value="1"/>
</dbReference>
<dbReference type="Proteomes" id="UP001497383">
    <property type="component" value="Chromosome 3"/>
</dbReference>
<keyword evidence="3" id="KW-0326">Glycosidase</keyword>
<evidence type="ECO:0000313" key="6">
    <source>
        <dbReference type="Proteomes" id="UP001497383"/>
    </source>
</evidence>
<keyword evidence="2" id="KW-0378">Hydrolase</keyword>
<evidence type="ECO:0000313" key="5">
    <source>
        <dbReference type="EMBL" id="CAK9438340.1"/>
    </source>
</evidence>
<dbReference type="Gene3D" id="3.90.245.10">
    <property type="entry name" value="Ribonucleoside hydrolase-like"/>
    <property type="match status" value="1"/>
</dbReference>
<name>A0ABP0ZQ61_9ASCO</name>
<keyword evidence="6" id="KW-1185">Reference proteome</keyword>